<accession>A0A0E9LZ40</accession>
<evidence type="ECO:0000313" key="1">
    <source>
        <dbReference type="EMBL" id="GAO30563.1"/>
    </source>
</evidence>
<dbReference type="Pfam" id="PF13715">
    <property type="entry name" value="CarbopepD_reg_2"/>
    <property type="match status" value="1"/>
</dbReference>
<organism evidence="1 2">
    <name type="scientific">Geofilum rubicundum JCM 15548</name>
    <dbReference type="NCBI Taxonomy" id="1236989"/>
    <lineage>
        <taxon>Bacteria</taxon>
        <taxon>Pseudomonadati</taxon>
        <taxon>Bacteroidota</taxon>
        <taxon>Bacteroidia</taxon>
        <taxon>Marinilabiliales</taxon>
        <taxon>Marinilabiliaceae</taxon>
        <taxon>Geofilum</taxon>
    </lineage>
</organism>
<evidence type="ECO:0008006" key="3">
    <source>
        <dbReference type="Google" id="ProtNLM"/>
    </source>
</evidence>
<dbReference type="RefSeq" id="WP_062125634.1">
    <property type="nucleotide sequence ID" value="NZ_BAZW01000025.1"/>
</dbReference>
<protein>
    <recommendedName>
        <fullName evidence="3">TonB-dependent receptor</fullName>
    </recommendedName>
</protein>
<sequence length="138" mass="15530">MAQQNQRSSILGRVTDSDGVPLINAHITSHLSGVGAVSRTDGTFEFTYSGEFPLTIAISAIGYHPRELIIENQLAKPLKIQLSEDQRTLQQVEVIGNRITNHHSQRIDPFMYGHCHRQPVPVSRDWFAHKWGYLPATN</sequence>
<name>A0A0E9LZ40_9BACT</name>
<gene>
    <name evidence="1" type="ORF">JCM15548_12849</name>
</gene>
<evidence type="ECO:0000313" key="2">
    <source>
        <dbReference type="Proteomes" id="UP000032900"/>
    </source>
</evidence>
<dbReference type="SUPFAM" id="SSF49464">
    <property type="entry name" value="Carboxypeptidase regulatory domain-like"/>
    <property type="match status" value="1"/>
</dbReference>
<reference evidence="1 2" key="1">
    <citation type="journal article" date="2015" name="Microbes Environ.">
        <title>Distribution and evolution of nitrogen fixation genes in the phylum bacteroidetes.</title>
        <authorList>
            <person name="Inoue J."/>
            <person name="Oshima K."/>
            <person name="Suda W."/>
            <person name="Sakamoto M."/>
            <person name="Iino T."/>
            <person name="Noda S."/>
            <person name="Hongoh Y."/>
            <person name="Hattori M."/>
            <person name="Ohkuma M."/>
        </authorList>
    </citation>
    <scope>NUCLEOTIDE SEQUENCE [LARGE SCALE GENOMIC DNA]</scope>
    <source>
        <strain evidence="1">JCM 15548</strain>
    </source>
</reference>
<dbReference type="Proteomes" id="UP000032900">
    <property type="component" value="Unassembled WGS sequence"/>
</dbReference>
<dbReference type="Gene3D" id="2.60.40.1120">
    <property type="entry name" value="Carboxypeptidase-like, regulatory domain"/>
    <property type="match status" value="1"/>
</dbReference>
<dbReference type="AlphaFoldDB" id="A0A0E9LZ40"/>
<dbReference type="InterPro" id="IPR008969">
    <property type="entry name" value="CarboxyPept-like_regulatory"/>
</dbReference>
<dbReference type="EMBL" id="BAZW01000025">
    <property type="protein sequence ID" value="GAO30563.1"/>
    <property type="molecule type" value="Genomic_DNA"/>
</dbReference>
<proteinExistence type="predicted"/>
<dbReference type="STRING" id="1236989.JCM15548_12849"/>
<keyword evidence="2" id="KW-1185">Reference proteome</keyword>
<comment type="caution">
    <text evidence="1">The sequence shown here is derived from an EMBL/GenBank/DDBJ whole genome shotgun (WGS) entry which is preliminary data.</text>
</comment>